<evidence type="ECO:0000313" key="2">
    <source>
        <dbReference type="Proteomes" id="UP000322873"/>
    </source>
</evidence>
<sequence length="103" mass="11543">MRMLETREGYGVYSTVGAGHESRVLTGIAQTFGPLLPHTYLGGALLNIIILESCLIKQELDNCVTGRDNITHILLIKERSDWFSPIPKRILFGTLRMVSRSQL</sequence>
<reference evidence="1 2" key="1">
    <citation type="submission" date="2019-06" db="EMBL/GenBank/DDBJ databases">
        <title>Genome Sequence of the Brown Rot Fungal Pathogen Monilinia fructicola.</title>
        <authorList>
            <person name="De Miccolis Angelini R.M."/>
            <person name="Landi L."/>
            <person name="Abate D."/>
            <person name="Pollastro S."/>
            <person name="Romanazzi G."/>
            <person name="Faretra F."/>
        </authorList>
    </citation>
    <scope>NUCLEOTIDE SEQUENCE [LARGE SCALE GENOMIC DNA]</scope>
    <source>
        <strain evidence="1 2">Mfrc123</strain>
    </source>
</reference>
<name>A0A5M9JWK2_MONFR</name>
<evidence type="ECO:0000313" key="1">
    <source>
        <dbReference type="EMBL" id="KAA8573908.1"/>
    </source>
</evidence>
<protein>
    <submittedName>
        <fullName evidence="1">Uncharacterized protein</fullName>
    </submittedName>
</protein>
<dbReference type="AlphaFoldDB" id="A0A5M9JWK2"/>
<keyword evidence="2" id="KW-1185">Reference proteome</keyword>
<organism evidence="1 2">
    <name type="scientific">Monilinia fructicola</name>
    <name type="common">Brown rot fungus</name>
    <name type="synonym">Ciboria fructicola</name>
    <dbReference type="NCBI Taxonomy" id="38448"/>
    <lineage>
        <taxon>Eukaryota</taxon>
        <taxon>Fungi</taxon>
        <taxon>Dikarya</taxon>
        <taxon>Ascomycota</taxon>
        <taxon>Pezizomycotina</taxon>
        <taxon>Leotiomycetes</taxon>
        <taxon>Helotiales</taxon>
        <taxon>Sclerotiniaceae</taxon>
        <taxon>Monilinia</taxon>
    </lineage>
</organism>
<comment type="caution">
    <text evidence="1">The sequence shown here is derived from an EMBL/GenBank/DDBJ whole genome shotgun (WGS) entry which is preliminary data.</text>
</comment>
<gene>
    <name evidence="1" type="ORF">EYC84_005453</name>
</gene>
<proteinExistence type="predicted"/>
<accession>A0A5M9JWK2</accession>
<dbReference type="Proteomes" id="UP000322873">
    <property type="component" value="Unassembled WGS sequence"/>
</dbReference>
<dbReference type="EMBL" id="VICG01000003">
    <property type="protein sequence ID" value="KAA8573908.1"/>
    <property type="molecule type" value="Genomic_DNA"/>
</dbReference>